<dbReference type="Pfam" id="PF13520">
    <property type="entry name" value="AA_permease_2"/>
    <property type="match status" value="1"/>
</dbReference>
<gene>
    <name evidence="7" type="ORF">HV819_09990</name>
</gene>
<keyword evidence="8" id="KW-1185">Reference proteome</keyword>
<evidence type="ECO:0000313" key="8">
    <source>
        <dbReference type="Proteomes" id="UP000540919"/>
    </source>
</evidence>
<feature type="transmembrane region" description="Helical" evidence="6">
    <location>
        <begin position="227"/>
        <end position="252"/>
    </location>
</feature>
<keyword evidence="3 6" id="KW-0812">Transmembrane</keyword>
<feature type="transmembrane region" description="Helical" evidence="6">
    <location>
        <begin position="40"/>
        <end position="58"/>
    </location>
</feature>
<keyword evidence="2" id="KW-1003">Cell membrane</keyword>
<dbReference type="InterPro" id="IPR002293">
    <property type="entry name" value="AA/rel_permease1"/>
</dbReference>
<dbReference type="PANTHER" id="PTHR42770">
    <property type="entry name" value="AMINO ACID TRANSPORTER-RELATED"/>
    <property type="match status" value="1"/>
</dbReference>
<comment type="caution">
    <text evidence="7">The sequence shown here is derived from an EMBL/GenBank/DDBJ whole genome shotgun (WGS) entry which is preliminary data.</text>
</comment>
<evidence type="ECO:0000256" key="1">
    <source>
        <dbReference type="ARBA" id="ARBA00004651"/>
    </source>
</evidence>
<feature type="transmembrane region" description="Helical" evidence="6">
    <location>
        <begin position="415"/>
        <end position="432"/>
    </location>
</feature>
<dbReference type="EMBL" id="JABVBA010000012">
    <property type="protein sequence ID" value="NVF12285.1"/>
    <property type="molecule type" value="Genomic_DNA"/>
</dbReference>
<dbReference type="PANTHER" id="PTHR42770:SF7">
    <property type="entry name" value="MEMBRANE PROTEIN"/>
    <property type="match status" value="1"/>
</dbReference>
<proteinExistence type="predicted"/>
<dbReference type="InterPro" id="IPR050367">
    <property type="entry name" value="APC_superfamily"/>
</dbReference>
<evidence type="ECO:0000256" key="6">
    <source>
        <dbReference type="SAM" id="Phobius"/>
    </source>
</evidence>
<feature type="transmembrane region" description="Helical" evidence="6">
    <location>
        <begin position="120"/>
        <end position="137"/>
    </location>
</feature>
<feature type="transmembrane region" description="Helical" evidence="6">
    <location>
        <begin position="344"/>
        <end position="365"/>
    </location>
</feature>
<feature type="transmembrane region" description="Helical" evidence="6">
    <location>
        <begin position="79"/>
        <end position="100"/>
    </location>
</feature>
<reference evidence="7 8" key="1">
    <citation type="submission" date="2020-06" db="EMBL/GenBank/DDBJ databases">
        <title>Anaerococcus sp. nov., isolated form swine feces.</title>
        <authorList>
            <person name="Yu S."/>
        </authorList>
    </citation>
    <scope>NUCLEOTIDE SEQUENCE [LARGE SCALE GENOMIC DNA]</scope>
    <source>
        <strain evidence="7 8">AGMB00486</strain>
    </source>
</reference>
<accession>A0ABX2NC97</accession>
<keyword evidence="5 6" id="KW-0472">Membrane</keyword>
<evidence type="ECO:0000256" key="5">
    <source>
        <dbReference type="ARBA" id="ARBA00023136"/>
    </source>
</evidence>
<evidence type="ECO:0000313" key="7">
    <source>
        <dbReference type="EMBL" id="NVF12285.1"/>
    </source>
</evidence>
<dbReference type="PIRSF" id="PIRSF006060">
    <property type="entry name" value="AA_transporter"/>
    <property type="match status" value="1"/>
</dbReference>
<evidence type="ECO:0000256" key="4">
    <source>
        <dbReference type="ARBA" id="ARBA00022989"/>
    </source>
</evidence>
<evidence type="ECO:0000256" key="3">
    <source>
        <dbReference type="ARBA" id="ARBA00022692"/>
    </source>
</evidence>
<feature type="transmembrane region" description="Helical" evidence="6">
    <location>
        <begin position="320"/>
        <end position="338"/>
    </location>
</feature>
<dbReference type="Proteomes" id="UP000540919">
    <property type="component" value="Unassembled WGS sequence"/>
</dbReference>
<evidence type="ECO:0000256" key="2">
    <source>
        <dbReference type="ARBA" id="ARBA00022475"/>
    </source>
</evidence>
<sequence length="466" mass="51023">MSEHVKKLNLWNIVGLGLGGAIGTGIFVLLGFGIQYSGRSILPVVMIGCFFMLLAYWFHLVMPSIFILEGGDYSMKTMLFNPTFSGVAAFITVINGFAMSSYAIAITDYLSVLWPDVKNYYKLVSFVIITVFFLSTVGGSRFITLLENAVTIVLIASLIMFIIFGVPQVHFTKYFDPNYDGGFFRGGFSGFISAIAVMGWACQGTTMAPVSMAAVTKNPKRTITEGIIIITVILSLVYGLMAYVAGGVLPYAKIAGQNLSVTAEAILPKGLFLFFVVGGGIGAIASSLLGGLAMVRYPLIHIAEDGWLPEMFKMKSKNGYPILVYSVFYLVSVIPILTGMTLDAAVSLVMIPTMIMNIYMNLGCLTIPKKYPKQWANRSIKINHTFYNICCVLGAICAGIVAFNLFKDLNLRDTIIAVIMLALMFFLSWLRLKQGAVSKEKLEENKREVVKKALEAENTLGGNYEI</sequence>
<feature type="transmembrane region" description="Helical" evidence="6">
    <location>
        <begin position="149"/>
        <end position="171"/>
    </location>
</feature>
<name>A0ABX2NC97_9FIRM</name>
<protein>
    <submittedName>
        <fullName evidence="7">Amino acid permease</fullName>
    </submittedName>
</protein>
<dbReference type="RefSeq" id="WP_176270111.1">
    <property type="nucleotide sequence ID" value="NZ_JABVBA010000012.1"/>
</dbReference>
<feature type="transmembrane region" description="Helical" evidence="6">
    <location>
        <begin position="272"/>
        <end position="299"/>
    </location>
</feature>
<feature type="transmembrane region" description="Helical" evidence="6">
    <location>
        <begin position="12"/>
        <end position="34"/>
    </location>
</feature>
<comment type="subcellular location">
    <subcellularLocation>
        <location evidence="1">Cell membrane</location>
        <topology evidence="1">Multi-pass membrane protein</topology>
    </subcellularLocation>
</comment>
<organism evidence="7 8">
    <name type="scientific">Anaerococcus faecalis</name>
    <dbReference type="NCBI Taxonomy" id="2742993"/>
    <lineage>
        <taxon>Bacteria</taxon>
        <taxon>Bacillati</taxon>
        <taxon>Bacillota</taxon>
        <taxon>Tissierellia</taxon>
        <taxon>Tissierellales</taxon>
        <taxon>Peptoniphilaceae</taxon>
        <taxon>Anaerococcus</taxon>
    </lineage>
</organism>
<dbReference type="Gene3D" id="1.20.1740.10">
    <property type="entry name" value="Amino acid/polyamine transporter I"/>
    <property type="match status" value="1"/>
</dbReference>
<feature type="transmembrane region" description="Helical" evidence="6">
    <location>
        <begin position="191"/>
        <end position="215"/>
    </location>
</feature>
<feature type="transmembrane region" description="Helical" evidence="6">
    <location>
        <begin position="386"/>
        <end position="403"/>
    </location>
</feature>
<keyword evidence="4 6" id="KW-1133">Transmembrane helix</keyword>